<evidence type="ECO:0000256" key="4">
    <source>
        <dbReference type="ARBA" id="ARBA00020104"/>
    </source>
</evidence>
<evidence type="ECO:0000256" key="13">
    <source>
        <dbReference type="ARBA" id="ARBA00023157"/>
    </source>
</evidence>
<dbReference type="Gene3D" id="3.30.160.60">
    <property type="entry name" value="Classic Zinc Finger"/>
    <property type="match status" value="3"/>
</dbReference>
<dbReference type="Pfam" id="PF09014">
    <property type="entry name" value="Sushi_2"/>
    <property type="match status" value="1"/>
</dbReference>
<feature type="disulfide bond" evidence="19">
    <location>
        <begin position="140"/>
        <end position="167"/>
    </location>
</feature>
<evidence type="ECO:0000256" key="2">
    <source>
        <dbReference type="ARBA" id="ARBA00004123"/>
    </source>
</evidence>
<dbReference type="InterPro" id="IPR035976">
    <property type="entry name" value="Sushi/SCR/CCP_sf"/>
</dbReference>
<keyword evidence="9 21" id="KW-0732">Signal</keyword>
<keyword evidence="15" id="KW-0539">Nucleus</keyword>
<feature type="signal peptide" evidence="21">
    <location>
        <begin position="1"/>
        <end position="16"/>
    </location>
</feature>
<dbReference type="FunFam" id="3.30.160.60:FF:000100">
    <property type="entry name" value="Zinc finger 45-like"/>
    <property type="match status" value="1"/>
</dbReference>
<feature type="chain" id="PRO_5025365659" description="Beta-2-glycoprotein 1" evidence="21">
    <location>
        <begin position="17"/>
        <end position="1259"/>
    </location>
</feature>
<dbReference type="FunFam" id="3.30.160.60:FF:000512">
    <property type="entry name" value="zinc finger protein 197 isoform X1"/>
    <property type="match status" value="1"/>
</dbReference>
<keyword evidence="13 19" id="KW-1015">Disulfide bond</keyword>
<evidence type="ECO:0000256" key="3">
    <source>
        <dbReference type="ARBA" id="ARBA00004613"/>
    </source>
</evidence>
<dbReference type="InterPro" id="IPR015104">
    <property type="entry name" value="Sushi_2"/>
</dbReference>
<evidence type="ECO:0000259" key="24">
    <source>
        <dbReference type="PROSITE" id="PS51390"/>
    </source>
</evidence>
<evidence type="ECO:0000256" key="19">
    <source>
        <dbReference type="PROSITE-ProRule" id="PRU00302"/>
    </source>
</evidence>
<keyword evidence="11 18" id="KW-0863">Zinc-finger</keyword>
<evidence type="ECO:0000256" key="11">
    <source>
        <dbReference type="ARBA" id="ARBA00022771"/>
    </source>
</evidence>
<feature type="domain" description="Sushi" evidence="23">
    <location>
        <begin position="170"/>
        <end position="230"/>
    </location>
</feature>
<feature type="domain" description="C2H2-type" evidence="22">
    <location>
        <begin position="1102"/>
        <end position="1129"/>
    </location>
</feature>
<dbReference type="SMART" id="SM00355">
    <property type="entry name" value="ZnF_C2H2"/>
    <property type="match status" value="4"/>
</dbReference>
<sequence>MDCALLLLSLWALTGAVSPQASGSCPERLLGQERRRTCPRPCKADRDCGSKRQCLCDGQCGLSCVAPVRCKPGFTLANGLDATIRRCQGDRQWSGDEPICTEAQSAEPAAAQTCPLPEEIISTFSIQGDAAVGTSIRYSCLSGADIVGSSENFCQDNQTWQYPHPICKKVYCQPPREVEQGYVVAVQKTEYEVGFDIHYLCKKNFLMDGPQKVTCLSNGSWSAPPPYCRARCLIPAERSHVVIGGVKRWPFDVTDAMVPHGESVAFFCKHPSLQCSLTAVQTCFDGALQPPACYLAFAASPFTLHSHIWSSGNISTARVCPKMDSQLASVLTSGSLEVQNGSQCTEGPETVTEDVVDSKEKSSLSTVPGNLQPCPVKAAVTIRRDASSVNGKKPEGGGNCKPASQETRKIGGFREPITVKTGVPVLRSQPIRIKIVVPPRCKRPITNSAISLTKDFARTHFRRPVLVSSRAVLAGRNRSKIKRLAVKKEGELKEVTHQKTEEDRAESFHGTEAERGNKMCKETDVLDAKIIHVDGSGTPLVSRTHTVKMLSQRGIKEETTEKDIEENIPLILHEMDLESCKTFDEVGIYEQTEPLDLSLPKRRESLQRRCGLTLDDSGCETSLIMEVDEYEGEGDRDIVEEDDDDEEDSVEHVDGTDTPEDSLLSPSFFSTSVFTSLPSIDHDTENLLLIDDQGIPYTLSPGGLKVPQVDASTSSDPQSDQANSSQVERKGISQLTEPSLSQSLDNALNAPSDTYPSLVPDADSPSLRVDRAEAPEVLTSLTLNSDPTKAAESSIGAVQEPSAVLSPSSGIPVPSQPIQILTNPSTNAPILLLSSSSSSPQLSSVPVSLSLPLSVTQTSPGASTPMFLLLSSVPSSSGDSASTSTPIAVLDSSTGQLSQITAAAAPVSLPLSSGQVGKLGSPLPTLSHPIIRLSANEPPVVLSGVNNVNSVSAVTSLAAPSSTPALQKDHSSTTPALHTQTNSSESNPGSKAISAEEVSNEINKPSAVAESTPHPQSSILTYDPLAQPSSEAEAQSPAPESKFNPCGLHSEHLHLDDHLYFSNMAAPPSPPVGPTLPSGNLDPLDPLSPASSPSNMGARRVLYCQLCPRVFYYLSDLERHAITHSQKKPHVCQQCGKAFKRSSHLQRHKHIHTGQRNFVCPICAKRFREAGELQRHQRVHTGEKPYQCQLCHTRFAERNTLRRHTKRKHPYHQVAMEMLNERRDRGGGGVSGVQEEEESAEWYSSTVSNLDNSESEMET</sequence>
<evidence type="ECO:0000256" key="5">
    <source>
        <dbReference type="ARBA" id="ARBA00022525"/>
    </source>
</evidence>
<keyword evidence="6 19" id="KW-0768">Sushi</keyword>
<dbReference type="SMART" id="SM00032">
    <property type="entry name" value="CCP"/>
    <property type="match status" value="3"/>
</dbReference>
<evidence type="ECO:0000256" key="16">
    <source>
        <dbReference type="ARBA" id="ARBA00029855"/>
    </source>
</evidence>
<name>A0A6A4TS02_SCOMX</name>
<evidence type="ECO:0000256" key="6">
    <source>
        <dbReference type="ARBA" id="ARBA00022659"/>
    </source>
</evidence>
<evidence type="ECO:0000256" key="21">
    <source>
        <dbReference type="SAM" id="SignalP"/>
    </source>
</evidence>
<evidence type="ECO:0000256" key="14">
    <source>
        <dbReference type="ARBA" id="ARBA00023180"/>
    </source>
</evidence>
<dbReference type="GO" id="GO:0030414">
    <property type="term" value="F:peptidase inhibitor activity"/>
    <property type="evidence" value="ECO:0007669"/>
    <property type="project" value="InterPro"/>
</dbReference>
<keyword evidence="12" id="KW-0862">Zinc</keyword>
<evidence type="ECO:0000256" key="10">
    <source>
        <dbReference type="ARBA" id="ARBA00022737"/>
    </source>
</evidence>
<feature type="compositionally biased region" description="Polar residues" evidence="20">
    <location>
        <begin position="1242"/>
        <end position="1252"/>
    </location>
</feature>
<dbReference type="Proteomes" id="UP000438429">
    <property type="component" value="Unassembled WGS sequence"/>
</dbReference>
<feature type="region of interest" description="Disordered" evidence="20">
    <location>
        <begin position="701"/>
        <end position="765"/>
    </location>
</feature>
<keyword evidence="8" id="KW-0479">Metal-binding</keyword>
<feature type="region of interest" description="Disordered" evidence="20">
    <location>
        <begin position="640"/>
        <end position="665"/>
    </location>
</feature>
<feature type="compositionally biased region" description="Polar residues" evidence="20">
    <location>
        <begin position="710"/>
        <end position="726"/>
    </location>
</feature>
<comment type="caution">
    <text evidence="25">The sequence shown here is derived from an EMBL/GenBank/DDBJ whole genome shotgun (WGS) entry which is preliminary data.</text>
</comment>
<dbReference type="PANTHER" id="PTHR16515:SF60">
    <property type="entry name" value="ZINC FINGER PROTEIN 436"/>
    <property type="match status" value="1"/>
</dbReference>
<dbReference type="GO" id="GO:0010468">
    <property type="term" value="P:regulation of gene expression"/>
    <property type="evidence" value="ECO:0007669"/>
    <property type="project" value="TreeGrafter"/>
</dbReference>
<dbReference type="SUPFAM" id="SSF57667">
    <property type="entry name" value="beta-beta-alpha zinc fingers"/>
    <property type="match status" value="2"/>
</dbReference>
<dbReference type="GO" id="GO:0005576">
    <property type="term" value="C:extracellular region"/>
    <property type="evidence" value="ECO:0007669"/>
    <property type="project" value="UniProtKB-SubCell"/>
</dbReference>
<dbReference type="InterPro" id="IPR036236">
    <property type="entry name" value="Znf_C2H2_sf"/>
</dbReference>
<dbReference type="InterPro" id="IPR000436">
    <property type="entry name" value="Sushi_SCR_CCP_dom"/>
</dbReference>
<dbReference type="EMBL" id="VEVO01000002">
    <property type="protein sequence ID" value="KAF0045481.1"/>
    <property type="molecule type" value="Genomic_DNA"/>
</dbReference>
<dbReference type="GO" id="GO:0005634">
    <property type="term" value="C:nucleus"/>
    <property type="evidence" value="ECO:0007669"/>
    <property type="project" value="UniProtKB-SubCell"/>
</dbReference>
<feature type="region of interest" description="Disordered" evidence="20">
    <location>
        <begin position="1222"/>
        <end position="1259"/>
    </location>
</feature>
<evidence type="ECO:0000256" key="15">
    <source>
        <dbReference type="ARBA" id="ARBA00023242"/>
    </source>
</evidence>
<feature type="domain" description="Sushi" evidence="23">
    <location>
        <begin position="36"/>
        <end position="102"/>
    </location>
</feature>
<evidence type="ECO:0000256" key="17">
    <source>
        <dbReference type="ARBA" id="ARBA00033414"/>
    </source>
</evidence>
<evidence type="ECO:0000256" key="9">
    <source>
        <dbReference type="ARBA" id="ARBA00022729"/>
    </source>
</evidence>
<dbReference type="Pfam" id="PF00095">
    <property type="entry name" value="WAP"/>
    <property type="match status" value="1"/>
</dbReference>
<dbReference type="InterPro" id="IPR050331">
    <property type="entry name" value="Zinc_finger"/>
</dbReference>
<dbReference type="InterPro" id="IPR008197">
    <property type="entry name" value="WAP_dom"/>
</dbReference>
<evidence type="ECO:0000256" key="8">
    <source>
        <dbReference type="ARBA" id="ARBA00022723"/>
    </source>
</evidence>
<evidence type="ECO:0000313" key="26">
    <source>
        <dbReference type="Proteomes" id="UP000438429"/>
    </source>
</evidence>
<dbReference type="AlphaFoldDB" id="A0A6A4TS02"/>
<dbReference type="CDD" id="cd00033">
    <property type="entry name" value="CCP"/>
    <property type="match status" value="3"/>
</dbReference>
<dbReference type="GO" id="GO:0008270">
    <property type="term" value="F:zinc ion binding"/>
    <property type="evidence" value="ECO:0007669"/>
    <property type="project" value="UniProtKB-KW"/>
</dbReference>
<feature type="domain" description="Sushi" evidence="23">
    <location>
        <begin position="112"/>
        <end position="169"/>
    </location>
</feature>
<proteinExistence type="predicted"/>
<feature type="disulfide bond" evidence="19">
    <location>
        <begin position="201"/>
        <end position="228"/>
    </location>
</feature>
<evidence type="ECO:0000259" key="23">
    <source>
        <dbReference type="PROSITE" id="PS50923"/>
    </source>
</evidence>
<organism evidence="25 26">
    <name type="scientific">Scophthalmus maximus</name>
    <name type="common">Turbot</name>
    <name type="synonym">Psetta maxima</name>
    <dbReference type="NCBI Taxonomy" id="52904"/>
    <lineage>
        <taxon>Eukaryota</taxon>
        <taxon>Metazoa</taxon>
        <taxon>Chordata</taxon>
        <taxon>Craniata</taxon>
        <taxon>Vertebrata</taxon>
        <taxon>Euteleostomi</taxon>
        <taxon>Actinopterygii</taxon>
        <taxon>Neopterygii</taxon>
        <taxon>Teleostei</taxon>
        <taxon>Neoteleostei</taxon>
        <taxon>Acanthomorphata</taxon>
        <taxon>Carangaria</taxon>
        <taxon>Pleuronectiformes</taxon>
        <taxon>Pleuronectoidei</taxon>
        <taxon>Scophthalmidae</taxon>
        <taxon>Scophthalmus</taxon>
    </lineage>
</organism>
<dbReference type="PROSITE" id="PS50157">
    <property type="entry name" value="ZINC_FINGER_C2H2_2"/>
    <property type="match status" value="4"/>
</dbReference>
<dbReference type="Gene3D" id="2.10.70.10">
    <property type="entry name" value="Complement Module, domain 1"/>
    <property type="match status" value="3"/>
</dbReference>
<dbReference type="InterPro" id="IPR013087">
    <property type="entry name" value="Znf_C2H2_type"/>
</dbReference>
<keyword evidence="5" id="KW-0964">Secreted</keyword>
<feature type="region of interest" description="Disordered" evidence="20">
    <location>
        <begin position="387"/>
        <end position="406"/>
    </location>
</feature>
<dbReference type="PROSITE" id="PS00028">
    <property type="entry name" value="ZINC_FINGER_C2H2_1"/>
    <property type="match status" value="4"/>
</dbReference>
<dbReference type="Pfam" id="PF00084">
    <property type="entry name" value="Sushi"/>
    <property type="match status" value="3"/>
</dbReference>
<reference evidence="25 26" key="1">
    <citation type="submission" date="2019-06" db="EMBL/GenBank/DDBJ databases">
        <title>Draft genomes of female and male turbot (Scophthalmus maximus).</title>
        <authorList>
            <person name="Xu H."/>
            <person name="Xu X.-W."/>
            <person name="Shao C."/>
            <person name="Chen S."/>
        </authorList>
    </citation>
    <scope>NUCLEOTIDE SEQUENCE [LARGE SCALE GENOMIC DNA]</scope>
    <source>
        <strain evidence="25">Ysfricsl-2016a</strain>
        <tissue evidence="25">Blood</tissue>
    </source>
</reference>
<comment type="caution">
    <text evidence="19">Lacks conserved residue(s) required for the propagation of feature annotation.</text>
</comment>
<feature type="domain" description="C2H2-type" evidence="22">
    <location>
        <begin position="1158"/>
        <end position="1185"/>
    </location>
</feature>
<feature type="region of interest" description="Disordered" evidence="20">
    <location>
        <begin position="961"/>
        <end position="1048"/>
    </location>
</feature>
<evidence type="ECO:0000256" key="18">
    <source>
        <dbReference type="PROSITE-ProRule" id="PRU00042"/>
    </source>
</evidence>
<keyword evidence="10" id="KW-0677">Repeat</keyword>
<dbReference type="FunFam" id="3.30.160.60:FF:002402">
    <property type="entry name" value="Zinc finger protein 347"/>
    <property type="match status" value="1"/>
</dbReference>
<evidence type="ECO:0000256" key="7">
    <source>
        <dbReference type="ARBA" id="ARBA00022674"/>
    </source>
</evidence>
<evidence type="ECO:0000256" key="20">
    <source>
        <dbReference type="SAM" id="MobiDB-lite"/>
    </source>
</evidence>
<feature type="compositionally biased region" description="Polar residues" evidence="20">
    <location>
        <begin position="733"/>
        <end position="755"/>
    </location>
</feature>
<feature type="compositionally biased region" description="Polar residues" evidence="20">
    <location>
        <begin position="972"/>
        <end position="989"/>
    </location>
</feature>
<evidence type="ECO:0000313" key="25">
    <source>
        <dbReference type="EMBL" id="KAF0045481.1"/>
    </source>
</evidence>
<keyword evidence="7" id="KW-0358">Heparin-binding</keyword>
<evidence type="ECO:0000259" key="22">
    <source>
        <dbReference type="PROSITE" id="PS50157"/>
    </source>
</evidence>
<dbReference type="Pfam" id="PF00096">
    <property type="entry name" value="zf-C2H2"/>
    <property type="match status" value="3"/>
</dbReference>
<dbReference type="SUPFAM" id="SSF57535">
    <property type="entry name" value="Complement control module/SCR domain"/>
    <property type="match status" value="4"/>
</dbReference>
<accession>A0A6A4TS02</accession>
<comment type="function">
    <text evidence="1">Binds to various kinds of negatively charged substances such as heparin, phospholipids, and dextran sulfate. May prevent activation of the intrinsic blood coagulation cascade by binding to phospholipids on the surface of damaged cells.</text>
</comment>
<feature type="domain" description="C2H2-type" evidence="22">
    <location>
        <begin position="1186"/>
        <end position="1209"/>
    </location>
</feature>
<feature type="region of interest" description="Disordered" evidence="20">
    <location>
        <begin position="1061"/>
        <end position="1082"/>
    </location>
</feature>
<feature type="compositionally biased region" description="Acidic residues" evidence="20">
    <location>
        <begin position="640"/>
        <end position="649"/>
    </location>
</feature>
<evidence type="ECO:0000256" key="1">
    <source>
        <dbReference type="ARBA" id="ARBA00003651"/>
    </source>
</evidence>
<feature type="domain" description="C2H2-type" evidence="22">
    <location>
        <begin position="1130"/>
        <end position="1157"/>
    </location>
</feature>
<comment type="subcellular location">
    <subcellularLocation>
        <location evidence="2">Nucleus</location>
    </subcellularLocation>
    <subcellularLocation>
        <location evidence="3">Secreted</location>
    </subcellularLocation>
</comment>
<evidence type="ECO:0000256" key="12">
    <source>
        <dbReference type="ARBA" id="ARBA00022833"/>
    </source>
</evidence>
<keyword evidence="14" id="KW-0325">Glycoprotein</keyword>
<dbReference type="PROSITE" id="PS50923">
    <property type="entry name" value="SUSHI"/>
    <property type="match status" value="3"/>
</dbReference>
<dbReference type="PROSITE" id="PS51390">
    <property type="entry name" value="WAP"/>
    <property type="match status" value="1"/>
</dbReference>
<feature type="disulfide bond" evidence="19">
    <location>
        <begin position="172"/>
        <end position="215"/>
    </location>
</feature>
<protein>
    <recommendedName>
        <fullName evidence="4">Beta-2-glycoprotein 1</fullName>
    </recommendedName>
    <alternativeName>
        <fullName evidence="16">Apolipoprotein H</fullName>
    </alternativeName>
    <alternativeName>
        <fullName evidence="17">Beta-2-glycoprotein I</fullName>
    </alternativeName>
</protein>
<dbReference type="PANTHER" id="PTHR16515">
    <property type="entry name" value="PR DOMAIN ZINC FINGER PROTEIN"/>
    <property type="match status" value="1"/>
</dbReference>
<dbReference type="GO" id="GO:0008201">
    <property type="term" value="F:heparin binding"/>
    <property type="evidence" value="ECO:0007669"/>
    <property type="project" value="UniProtKB-KW"/>
</dbReference>
<feature type="domain" description="WAP" evidence="24">
    <location>
        <begin position="17"/>
        <end position="68"/>
    </location>
</feature>
<gene>
    <name evidence="25" type="ORF">F2P81_002010</name>
</gene>